<protein>
    <submittedName>
        <fullName evidence="1">Uncharacterized protein</fullName>
    </submittedName>
</protein>
<sequence length="192" mass="22905">MKKNIHNYPQIIENEVITALSFYPELKNTQITFKFRKNIKKSTMLSQPTIKSFFRPKKYRSYQILISEKFKISDNKFLTKDLPSNVLIGWIGHELGHIIDYKNRSHLNLISFGIQYLFSDHYIKHAERRADTHAVRNGMRSYILDTKNFIINHADIPQYYKDHIEKYYLSPEEIMEIVEHPEEILDKKSIVN</sequence>
<reference evidence="1 2" key="1">
    <citation type="submission" date="2016-10" db="EMBL/GenBank/DDBJ databases">
        <title>Lutibacter sp. LPB0138, isolated from marine gastropod.</title>
        <authorList>
            <person name="Kim E."/>
            <person name="Yi H."/>
        </authorList>
    </citation>
    <scope>NUCLEOTIDE SEQUENCE [LARGE SCALE GENOMIC DNA]</scope>
    <source>
        <strain evidence="1 2">LPB0138</strain>
    </source>
</reference>
<dbReference type="Proteomes" id="UP000176050">
    <property type="component" value="Chromosome"/>
</dbReference>
<dbReference type="RefSeq" id="WP_070235435.1">
    <property type="nucleotide sequence ID" value="NZ_CP017478.1"/>
</dbReference>
<evidence type="ECO:0000313" key="1">
    <source>
        <dbReference type="EMBL" id="AOW19305.1"/>
    </source>
</evidence>
<dbReference type="EMBL" id="CP017478">
    <property type="protein sequence ID" value="AOW19305.1"/>
    <property type="molecule type" value="Genomic_DNA"/>
</dbReference>
<dbReference type="AlphaFoldDB" id="A0A1D8P404"/>
<dbReference type="STRING" id="1850246.LPB138_00790"/>
<accession>A0A1D8P404</accession>
<proteinExistence type="predicted"/>
<evidence type="ECO:0000313" key="2">
    <source>
        <dbReference type="Proteomes" id="UP000176050"/>
    </source>
</evidence>
<dbReference type="KEGG" id="lul:LPB138_00790"/>
<keyword evidence="2" id="KW-1185">Reference proteome</keyword>
<gene>
    <name evidence="1" type="ORF">LPB138_00790</name>
</gene>
<organism evidence="1 2">
    <name type="scientific">Urechidicola croceus</name>
    <dbReference type="NCBI Taxonomy" id="1850246"/>
    <lineage>
        <taxon>Bacteria</taxon>
        <taxon>Pseudomonadati</taxon>
        <taxon>Bacteroidota</taxon>
        <taxon>Flavobacteriia</taxon>
        <taxon>Flavobacteriales</taxon>
        <taxon>Flavobacteriaceae</taxon>
        <taxon>Urechidicola</taxon>
    </lineage>
</organism>
<name>A0A1D8P404_9FLAO</name>
<dbReference type="OrthoDB" id="1098088at2"/>